<comment type="subcellular location">
    <subcellularLocation>
        <location evidence="3">Endoplasmic reticulum membrane</location>
        <topology evidence="3">Peripheral membrane protein</topology>
    </subcellularLocation>
    <subcellularLocation>
        <location evidence="2">Microsome membrane</location>
        <topology evidence="2">Peripheral membrane protein</topology>
    </subcellularLocation>
</comment>
<evidence type="ECO:0000313" key="15">
    <source>
        <dbReference type="RefSeq" id="XP_012246661.2"/>
    </source>
</evidence>
<keyword evidence="14" id="KW-1185">Reference proteome</keyword>
<keyword evidence="11" id="KW-0503">Monooxygenase</keyword>
<evidence type="ECO:0000256" key="11">
    <source>
        <dbReference type="ARBA" id="ARBA00023033"/>
    </source>
</evidence>
<dbReference type="GO" id="GO:0004497">
    <property type="term" value="F:monooxygenase activity"/>
    <property type="evidence" value="ECO:0007669"/>
    <property type="project" value="UniProtKB-KW"/>
</dbReference>
<dbReference type="PROSITE" id="PS00086">
    <property type="entry name" value="CYTOCHROME_P450"/>
    <property type="match status" value="2"/>
</dbReference>
<keyword evidence="8" id="KW-0492">Microsome</keyword>
<sequence length="1007" mass="116550">MTNYFEILCGMAALLLALYYYATLTFNFWKNRGVVGPQPLPFLGNTNELMFARKSMPHYLKEIYNTYKNEPMVGLYMRRSPLLVVQDAEFIKDILIRDFPKFADRGFHVYERTEPLSQSIFNLESERWRPLRTMFSPIFTSGKLREMFYLIIECSQHLEKYLDKCVEKGEPIECCEVMAKFTTDVIGTCAFGIEMSAMANEDSEFRKMGREVFAVNLENVIRQKMKLFMPKLYHLLGYVIPDRKLAPFFTKIVTDTIKYRKENNIVRPDFINMLMEVKKHPEKFGNIELTDSLLTAQAFIFFAAGFETSSMTMSNALYELALNQDIQDKLREEIREHCCKSNEGLRFEDIKGMQYLEKIFKETLRMYPPGAFIPRRTKSSYTFNNTKVTIPQGTLIWIPVFAIHRDLDIYPNPDSFDPEKFNEEAVAARHPMHYLPFGDGPRNCIGARFANYVTKVGLITILRNYKVEVCDKTIIPYEFEPGAFVSAPKGGIYLKITKIRSERHIDMADYFQILSVIVAVFLAVYYYLTCTFDFWKDRGVVGPRPIPGFGNIKDVMLRKISIGDYIARLYEKYKNEPMIGIFVRGSPSLILCDLDLIKDVLIKDFSTFDNRGLNVPERTDALATNLFNVEARRWRPLRTKLSPVFTSGKLREMFPLILECAENLEQCLEKVIEKGGFMDCREITARFSTDVIGSCVFGINMNALSDEESEFRRIGRKIFDQNLKTILRITFRDTFPRLYNFLWFLIPQSEVTTFITKLVADTMKYREENNIVRPDFINMLMELKKHPEKLADIELTDTILAAQAFVFFAAGFETSSTTISHALYEMALNPDIQDKLRREIIEFHVKTNGNLKYEQVKEMKYLDKIFKETLRKYSAGTLLRRQSNANYTFSGTKVTIPKGTGVFIPVYAIQRDSNIYPDPEKFDPERFNEDAVAARHPMSYLPFGDGPRNCIGARFAIYQTKMGLIKILHKFKVDVCEKTITTYVHNPNSLTLSPKGGIHLKISKVES</sequence>
<evidence type="ECO:0000256" key="13">
    <source>
        <dbReference type="SAM" id="Phobius"/>
    </source>
</evidence>
<dbReference type="InterPro" id="IPR017972">
    <property type="entry name" value="Cyt_P450_CS"/>
</dbReference>
<evidence type="ECO:0000256" key="2">
    <source>
        <dbReference type="ARBA" id="ARBA00004174"/>
    </source>
</evidence>
<comment type="cofactor">
    <cofactor evidence="1">
        <name>heme</name>
        <dbReference type="ChEBI" id="CHEBI:30413"/>
    </cofactor>
</comment>
<dbReference type="Gene3D" id="1.10.630.10">
    <property type="entry name" value="Cytochrome P450"/>
    <property type="match status" value="2"/>
</dbReference>
<name>A0A6P3V379_BOMIM</name>
<dbReference type="RefSeq" id="XP_012246661.2">
    <property type="nucleotide sequence ID" value="XM_012391238.3"/>
</dbReference>
<proteinExistence type="inferred from homology"/>
<dbReference type="GO" id="GO:0020037">
    <property type="term" value="F:heme binding"/>
    <property type="evidence" value="ECO:0007669"/>
    <property type="project" value="InterPro"/>
</dbReference>
<evidence type="ECO:0000256" key="8">
    <source>
        <dbReference type="ARBA" id="ARBA00022848"/>
    </source>
</evidence>
<keyword evidence="12 13" id="KW-0472">Membrane</keyword>
<keyword evidence="6" id="KW-0479">Metal-binding</keyword>
<keyword evidence="13" id="KW-0812">Transmembrane</keyword>
<evidence type="ECO:0000256" key="5">
    <source>
        <dbReference type="ARBA" id="ARBA00022617"/>
    </source>
</evidence>
<dbReference type="GO" id="GO:0005506">
    <property type="term" value="F:iron ion binding"/>
    <property type="evidence" value="ECO:0007669"/>
    <property type="project" value="InterPro"/>
</dbReference>
<evidence type="ECO:0000313" key="14">
    <source>
        <dbReference type="Proteomes" id="UP000515180"/>
    </source>
</evidence>
<dbReference type="AlphaFoldDB" id="A0A6P3V379"/>
<dbReference type="Proteomes" id="UP000515180">
    <property type="component" value="Unplaced"/>
</dbReference>
<dbReference type="SUPFAM" id="SSF48264">
    <property type="entry name" value="Cytochrome P450"/>
    <property type="match status" value="2"/>
</dbReference>
<dbReference type="Pfam" id="PF00067">
    <property type="entry name" value="p450"/>
    <property type="match status" value="2"/>
</dbReference>
<evidence type="ECO:0000256" key="10">
    <source>
        <dbReference type="ARBA" id="ARBA00023004"/>
    </source>
</evidence>
<comment type="similarity">
    <text evidence="4">Belongs to the cytochrome P450 family.</text>
</comment>
<evidence type="ECO:0000256" key="1">
    <source>
        <dbReference type="ARBA" id="ARBA00001971"/>
    </source>
</evidence>
<gene>
    <name evidence="15" type="primary">LOC100745756</name>
</gene>
<dbReference type="PRINTS" id="PR00463">
    <property type="entry name" value="EP450I"/>
</dbReference>
<dbReference type="PANTHER" id="PTHR24292:SF54">
    <property type="entry name" value="CYP9F3-RELATED"/>
    <property type="match status" value="1"/>
</dbReference>
<organism evidence="14 15">
    <name type="scientific">Bombus impatiens</name>
    <name type="common">Bumblebee</name>
    <dbReference type="NCBI Taxonomy" id="132113"/>
    <lineage>
        <taxon>Eukaryota</taxon>
        <taxon>Metazoa</taxon>
        <taxon>Ecdysozoa</taxon>
        <taxon>Arthropoda</taxon>
        <taxon>Hexapoda</taxon>
        <taxon>Insecta</taxon>
        <taxon>Pterygota</taxon>
        <taxon>Neoptera</taxon>
        <taxon>Endopterygota</taxon>
        <taxon>Hymenoptera</taxon>
        <taxon>Apocrita</taxon>
        <taxon>Aculeata</taxon>
        <taxon>Apoidea</taxon>
        <taxon>Anthophila</taxon>
        <taxon>Apidae</taxon>
        <taxon>Bombus</taxon>
        <taxon>Pyrobombus</taxon>
    </lineage>
</organism>
<evidence type="ECO:0000256" key="6">
    <source>
        <dbReference type="ARBA" id="ARBA00022723"/>
    </source>
</evidence>
<dbReference type="InterPro" id="IPR001128">
    <property type="entry name" value="Cyt_P450"/>
</dbReference>
<dbReference type="GO" id="GO:0016705">
    <property type="term" value="F:oxidoreductase activity, acting on paired donors, with incorporation or reduction of molecular oxygen"/>
    <property type="evidence" value="ECO:0007669"/>
    <property type="project" value="InterPro"/>
</dbReference>
<evidence type="ECO:0000256" key="12">
    <source>
        <dbReference type="ARBA" id="ARBA00023136"/>
    </source>
</evidence>
<dbReference type="KEGG" id="bim:100745756"/>
<keyword evidence="13" id="KW-1133">Transmembrane helix</keyword>
<dbReference type="FunFam" id="1.10.630.10:FF:000042">
    <property type="entry name" value="Cytochrome P450"/>
    <property type="match status" value="2"/>
</dbReference>
<evidence type="ECO:0000256" key="4">
    <source>
        <dbReference type="ARBA" id="ARBA00010617"/>
    </source>
</evidence>
<dbReference type="InterPro" id="IPR036396">
    <property type="entry name" value="Cyt_P450_sf"/>
</dbReference>
<dbReference type="GeneID" id="100745756"/>
<protein>
    <submittedName>
        <fullName evidence="15">Uncharacterized protein LOC100745756</fullName>
    </submittedName>
</protein>
<dbReference type="InterPro" id="IPR050476">
    <property type="entry name" value="Insect_CytP450_Detox"/>
</dbReference>
<reference evidence="15" key="1">
    <citation type="submission" date="2025-08" db="UniProtKB">
        <authorList>
            <consortium name="RefSeq"/>
        </authorList>
    </citation>
    <scope>IDENTIFICATION</scope>
</reference>
<evidence type="ECO:0000256" key="9">
    <source>
        <dbReference type="ARBA" id="ARBA00023002"/>
    </source>
</evidence>
<dbReference type="CDD" id="cd11056">
    <property type="entry name" value="CYP6-like"/>
    <property type="match status" value="2"/>
</dbReference>
<dbReference type="OrthoDB" id="7574487at2759"/>
<keyword evidence="9" id="KW-0560">Oxidoreductase</keyword>
<dbReference type="PANTHER" id="PTHR24292">
    <property type="entry name" value="CYTOCHROME P450"/>
    <property type="match status" value="1"/>
</dbReference>
<evidence type="ECO:0000256" key="7">
    <source>
        <dbReference type="ARBA" id="ARBA00022824"/>
    </source>
</evidence>
<keyword evidence="5" id="KW-0349">Heme</keyword>
<dbReference type="InterPro" id="IPR002401">
    <property type="entry name" value="Cyt_P450_E_grp-I"/>
</dbReference>
<evidence type="ECO:0000256" key="3">
    <source>
        <dbReference type="ARBA" id="ARBA00004406"/>
    </source>
</evidence>
<dbReference type="PRINTS" id="PR00385">
    <property type="entry name" value="P450"/>
</dbReference>
<accession>A0A6P3V379</accession>
<keyword evidence="7" id="KW-0256">Endoplasmic reticulum</keyword>
<feature type="transmembrane region" description="Helical" evidence="13">
    <location>
        <begin position="7"/>
        <end position="29"/>
    </location>
</feature>
<dbReference type="GO" id="GO:0005789">
    <property type="term" value="C:endoplasmic reticulum membrane"/>
    <property type="evidence" value="ECO:0007669"/>
    <property type="project" value="UniProtKB-SubCell"/>
</dbReference>
<keyword evidence="10" id="KW-0408">Iron</keyword>